<dbReference type="EMBL" id="CP000302">
    <property type="protein sequence ID" value="ABE55793.1"/>
    <property type="molecule type" value="Genomic_DNA"/>
</dbReference>
<dbReference type="eggNOG" id="ENOG5031QK4">
    <property type="taxonomic scope" value="Bacteria"/>
</dbReference>
<proteinExistence type="predicted"/>
<dbReference type="InterPro" id="IPR021318">
    <property type="entry name" value="DUF2919"/>
</dbReference>
<organism evidence="3 4">
    <name type="scientific">Shewanella denitrificans (strain OS217 / ATCC BAA-1090 / DSM 15013)</name>
    <dbReference type="NCBI Taxonomy" id="318161"/>
    <lineage>
        <taxon>Bacteria</taxon>
        <taxon>Pseudomonadati</taxon>
        <taxon>Pseudomonadota</taxon>
        <taxon>Gammaproteobacteria</taxon>
        <taxon>Alteromonadales</taxon>
        <taxon>Shewanellaceae</taxon>
        <taxon>Shewanella</taxon>
    </lineage>
</organism>
<keyword evidence="2" id="KW-1133">Transmembrane helix</keyword>
<dbReference type="RefSeq" id="WP_011496944.1">
    <property type="nucleotide sequence ID" value="NC_007954.1"/>
</dbReference>
<sequence>MNFSNITWLDDKGHIKPPIFLYLMLVFLARGWCVFIASLTQFSDQAGLVKLFYPEKSDFILALVSGVGAVMIYGLIIAERKRSPAWLQPIFRRLIGILWLLLVLDAIILGQRLAHDYFIFKISYALDGLILFWSALYLANSKRLMHYVKDWHPDEEMAETKTSSESSQDIDREPSVASLRSKPTARAVTSVLMQPKINQADSNKNE</sequence>
<keyword evidence="4" id="KW-1185">Reference proteome</keyword>
<feature type="transmembrane region" description="Helical" evidence="2">
    <location>
        <begin position="90"/>
        <end position="111"/>
    </location>
</feature>
<keyword evidence="2" id="KW-0472">Membrane</keyword>
<evidence type="ECO:0000313" key="3">
    <source>
        <dbReference type="EMBL" id="ABE55793.1"/>
    </source>
</evidence>
<feature type="transmembrane region" description="Helical" evidence="2">
    <location>
        <begin position="20"/>
        <end position="39"/>
    </location>
</feature>
<evidence type="ECO:0000256" key="2">
    <source>
        <dbReference type="SAM" id="Phobius"/>
    </source>
</evidence>
<feature type="transmembrane region" description="Helical" evidence="2">
    <location>
        <begin position="59"/>
        <end position="78"/>
    </location>
</feature>
<dbReference type="KEGG" id="sdn:Sden_2513"/>
<dbReference type="STRING" id="318161.Sden_2513"/>
<dbReference type="Proteomes" id="UP000001982">
    <property type="component" value="Chromosome"/>
</dbReference>
<evidence type="ECO:0008006" key="5">
    <source>
        <dbReference type="Google" id="ProtNLM"/>
    </source>
</evidence>
<dbReference type="OrthoDB" id="6314776at2"/>
<dbReference type="AlphaFoldDB" id="Q12L83"/>
<protein>
    <recommendedName>
        <fullName evidence="5">DUF2919 domain-containing protein</fullName>
    </recommendedName>
</protein>
<dbReference type="Pfam" id="PF11143">
    <property type="entry name" value="DUF2919"/>
    <property type="match status" value="1"/>
</dbReference>
<reference evidence="3 4" key="1">
    <citation type="submission" date="2006-03" db="EMBL/GenBank/DDBJ databases">
        <title>Complete sequence of Shewanella denitrificans OS217.</title>
        <authorList>
            <consortium name="US DOE Joint Genome Institute"/>
            <person name="Copeland A."/>
            <person name="Lucas S."/>
            <person name="Lapidus A."/>
            <person name="Barry K."/>
            <person name="Detter J.C."/>
            <person name="Glavina del Rio T."/>
            <person name="Hammon N."/>
            <person name="Israni S."/>
            <person name="Dalin E."/>
            <person name="Tice H."/>
            <person name="Pitluck S."/>
            <person name="Brettin T."/>
            <person name="Bruce D."/>
            <person name="Han C."/>
            <person name="Tapia R."/>
            <person name="Gilna P."/>
            <person name="Kiss H."/>
            <person name="Schmutz J."/>
            <person name="Larimer F."/>
            <person name="Land M."/>
            <person name="Hauser L."/>
            <person name="Kyrpides N."/>
            <person name="Lykidis A."/>
            <person name="Richardson P."/>
        </authorList>
    </citation>
    <scope>NUCLEOTIDE SEQUENCE [LARGE SCALE GENOMIC DNA]</scope>
    <source>
        <strain evidence="4">OS217 / ATCC BAA-1090 / DSM 15013</strain>
    </source>
</reference>
<keyword evidence="2" id="KW-0812">Transmembrane</keyword>
<evidence type="ECO:0000256" key="1">
    <source>
        <dbReference type="SAM" id="MobiDB-lite"/>
    </source>
</evidence>
<dbReference type="HOGENOM" id="CLU_115420_0_0_6"/>
<name>Q12L83_SHEDO</name>
<gene>
    <name evidence="3" type="ordered locus">Sden_2513</name>
</gene>
<feature type="region of interest" description="Disordered" evidence="1">
    <location>
        <begin position="158"/>
        <end position="184"/>
    </location>
</feature>
<feature type="transmembrane region" description="Helical" evidence="2">
    <location>
        <begin position="117"/>
        <end position="139"/>
    </location>
</feature>
<evidence type="ECO:0000313" key="4">
    <source>
        <dbReference type="Proteomes" id="UP000001982"/>
    </source>
</evidence>
<accession>Q12L83</accession>